<keyword evidence="3" id="KW-0813">Transport</keyword>
<dbReference type="Proteomes" id="UP000653305">
    <property type="component" value="Unassembled WGS sequence"/>
</dbReference>
<comment type="similarity">
    <text evidence="2">Belongs to the potassium channel family. Plant (TC 1.A.1.4) subfamily.</text>
</comment>
<dbReference type="GO" id="GO:0034702">
    <property type="term" value="C:monoatomic ion channel complex"/>
    <property type="evidence" value="ECO:0007669"/>
    <property type="project" value="UniProtKB-KW"/>
</dbReference>
<evidence type="ECO:0000256" key="3">
    <source>
        <dbReference type="ARBA" id="ARBA00022448"/>
    </source>
</evidence>
<dbReference type="InterPro" id="IPR005821">
    <property type="entry name" value="Ion_trans_dom"/>
</dbReference>
<dbReference type="InterPro" id="IPR045319">
    <property type="entry name" value="KAT/AKT"/>
</dbReference>
<keyword evidence="16" id="KW-1185">Reference proteome</keyword>
<feature type="transmembrane region" description="Helical" evidence="13">
    <location>
        <begin position="203"/>
        <end position="225"/>
    </location>
</feature>
<dbReference type="PANTHER" id="PTHR45743">
    <property type="entry name" value="POTASSIUM CHANNEL AKT1"/>
    <property type="match status" value="1"/>
</dbReference>
<keyword evidence="6" id="KW-0631">Potassium channel</keyword>
<protein>
    <submittedName>
        <fullName evidence="15">Potassium channel kat1</fullName>
    </submittedName>
</protein>
<evidence type="ECO:0000256" key="1">
    <source>
        <dbReference type="ARBA" id="ARBA00004141"/>
    </source>
</evidence>
<dbReference type="Gene3D" id="1.10.287.70">
    <property type="match status" value="1"/>
</dbReference>
<dbReference type="InterPro" id="IPR003938">
    <property type="entry name" value="K_chnl_volt-dep_EAG/ELK/ERG"/>
</dbReference>
<keyword evidence="5 13" id="KW-0812">Transmembrane</keyword>
<feature type="domain" description="Cyclic nucleotide-binding" evidence="14">
    <location>
        <begin position="302"/>
        <end position="349"/>
    </location>
</feature>
<keyword evidence="12 15" id="KW-0407">Ion channel</keyword>
<accession>A0A830B8U0</accession>
<reference evidence="15" key="1">
    <citation type="submission" date="2020-07" db="EMBL/GenBank/DDBJ databases">
        <title>Ethylene signaling mediates host invasion by parasitic plants.</title>
        <authorList>
            <person name="Yoshida S."/>
        </authorList>
    </citation>
    <scope>NUCLEOTIDE SEQUENCE</scope>
    <source>
        <strain evidence="15">Okayama</strain>
    </source>
</reference>
<evidence type="ECO:0000256" key="12">
    <source>
        <dbReference type="ARBA" id="ARBA00023303"/>
    </source>
</evidence>
<comment type="subcellular location">
    <subcellularLocation>
        <location evidence="1">Membrane</location>
        <topology evidence="1">Multi-pass membrane protein</topology>
    </subcellularLocation>
</comment>
<evidence type="ECO:0000256" key="6">
    <source>
        <dbReference type="ARBA" id="ARBA00022826"/>
    </source>
</evidence>
<evidence type="ECO:0000256" key="8">
    <source>
        <dbReference type="ARBA" id="ARBA00022958"/>
    </source>
</evidence>
<dbReference type="OrthoDB" id="426293at2759"/>
<dbReference type="Pfam" id="PF00520">
    <property type="entry name" value="Ion_trans"/>
    <property type="match status" value="1"/>
</dbReference>
<dbReference type="AlphaFoldDB" id="A0A830B8U0"/>
<evidence type="ECO:0000256" key="9">
    <source>
        <dbReference type="ARBA" id="ARBA00022989"/>
    </source>
</evidence>
<dbReference type="SUPFAM" id="SSF51206">
    <property type="entry name" value="cAMP-binding domain-like"/>
    <property type="match status" value="1"/>
</dbReference>
<feature type="transmembrane region" description="Helical" evidence="13">
    <location>
        <begin position="21"/>
        <end position="40"/>
    </location>
</feature>
<evidence type="ECO:0000259" key="14">
    <source>
        <dbReference type="PROSITE" id="PS50042"/>
    </source>
</evidence>
<dbReference type="Gene3D" id="1.10.287.630">
    <property type="entry name" value="Helix hairpin bin"/>
    <property type="match status" value="1"/>
</dbReference>
<organism evidence="15 16">
    <name type="scientific">Phtheirospermum japonicum</name>
    <dbReference type="NCBI Taxonomy" id="374723"/>
    <lineage>
        <taxon>Eukaryota</taxon>
        <taxon>Viridiplantae</taxon>
        <taxon>Streptophyta</taxon>
        <taxon>Embryophyta</taxon>
        <taxon>Tracheophyta</taxon>
        <taxon>Spermatophyta</taxon>
        <taxon>Magnoliopsida</taxon>
        <taxon>eudicotyledons</taxon>
        <taxon>Gunneridae</taxon>
        <taxon>Pentapetalae</taxon>
        <taxon>asterids</taxon>
        <taxon>lamiids</taxon>
        <taxon>Lamiales</taxon>
        <taxon>Orobanchaceae</taxon>
        <taxon>Orobanchaceae incertae sedis</taxon>
        <taxon>Phtheirospermum</taxon>
    </lineage>
</organism>
<keyword evidence="9 13" id="KW-1133">Transmembrane helix</keyword>
<dbReference type="SUPFAM" id="SSF81324">
    <property type="entry name" value="Voltage-gated potassium channels"/>
    <property type="match status" value="1"/>
</dbReference>
<evidence type="ECO:0000256" key="7">
    <source>
        <dbReference type="ARBA" id="ARBA00022882"/>
    </source>
</evidence>
<keyword evidence="10" id="KW-0406">Ion transport</keyword>
<dbReference type="InterPro" id="IPR000595">
    <property type="entry name" value="cNMP-bd_dom"/>
</dbReference>
<dbReference type="PROSITE" id="PS50042">
    <property type="entry name" value="CNMP_BINDING_3"/>
    <property type="match status" value="1"/>
</dbReference>
<evidence type="ECO:0000256" key="10">
    <source>
        <dbReference type="ARBA" id="ARBA00023065"/>
    </source>
</evidence>
<keyword evidence="11 13" id="KW-0472">Membrane</keyword>
<evidence type="ECO:0000256" key="5">
    <source>
        <dbReference type="ARBA" id="ARBA00022692"/>
    </source>
</evidence>
<dbReference type="Gene3D" id="2.60.120.10">
    <property type="entry name" value="Jelly Rolls"/>
    <property type="match status" value="1"/>
</dbReference>
<dbReference type="FunFam" id="1.10.287.70:FF:000123">
    <property type="entry name" value="Potassium channel KAT3"/>
    <property type="match status" value="1"/>
</dbReference>
<evidence type="ECO:0000256" key="13">
    <source>
        <dbReference type="SAM" id="Phobius"/>
    </source>
</evidence>
<evidence type="ECO:0000313" key="16">
    <source>
        <dbReference type="Proteomes" id="UP000653305"/>
    </source>
</evidence>
<proteinExistence type="inferred from homology"/>
<dbReference type="PANTHER" id="PTHR45743:SF6">
    <property type="entry name" value="POTASSIUM CHANNEL KAT2"/>
    <property type="match status" value="1"/>
</dbReference>
<evidence type="ECO:0000256" key="11">
    <source>
        <dbReference type="ARBA" id="ARBA00023136"/>
    </source>
</evidence>
<dbReference type="InterPro" id="IPR018490">
    <property type="entry name" value="cNMP-bd_dom_sf"/>
</dbReference>
<keyword evidence="7" id="KW-0851">Voltage-gated channel</keyword>
<keyword evidence="8" id="KW-0630">Potassium</keyword>
<dbReference type="PRINTS" id="PR01463">
    <property type="entry name" value="EAGCHANLFMLY"/>
</dbReference>
<evidence type="ECO:0000256" key="2">
    <source>
        <dbReference type="ARBA" id="ARBA00007929"/>
    </source>
</evidence>
<gene>
    <name evidence="15" type="ORF">PHJA_000257700</name>
</gene>
<dbReference type="EMBL" id="BMAC01000027">
    <property type="protein sequence ID" value="GFP81144.1"/>
    <property type="molecule type" value="Genomic_DNA"/>
</dbReference>
<feature type="transmembrane region" description="Helical" evidence="13">
    <location>
        <begin position="172"/>
        <end position="191"/>
    </location>
</feature>
<dbReference type="GO" id="GO:0005249">
    <property type="term" value="F:voltage-gated potassium channel activity"/>
    <property type="evidence" value="ECO:0007669"/>
    <property type="project" value="InterPro"/>
</dbReference>
<dbReference type="InterPro" id="IPR014710">
    <property type="entry name" value="RmlC-like_jellyroll"/>
</dbReference>
<keyword evidence="4" id="KW-0633">Potassium transport</keyword>
<evidence type="ECO:0000313" key="15">
    <source>
        <dbReference type="EMBL" id="GFP81144.1"/>
    </source>
</evidence>
<comment type="caution">
    <text evidence="15">The sequence shown here is derived from an EMBL/GenBank/DDBJ whole genome shotgun (WGS) entry which is preliminary data.</text>
</comment>
<sequence length="349" mass="40723">MSIRVCILTVQTRRSVRNRTTLSDTFFAVDIVLTFFIAYLDSHSYLLIDDPKKNRSKYLSTWFIFDVCSTVPFQALSRIFTNHNEGLGFKLLSMLRLWRLRRVSSLFARLEKDIRFNYFWTRCTKLISVTLFAVHSAGCFNYMIADRYPDPQRTWIGAVYPNFKQMSLWDRYVTAIYWSIVTLTTTGYGDLHAENPREMLFDIFYMLFNLGLTSYLIGNMTNLVVHWTSRTRNFRDSVRAASEFARRNQLPPRIQDQLLSHICLKFKTDGLKQQETLNGLPKAIRASIAHYLFYPVIQNVHLFQGVSQDFILQLVPEMEAEYYPPREDVLLQNEAPTDAYILVSGAVVC</sequence>
<evidence type="ECO:0000256" key="4">
    <source>
        <dbReference type="ARBA" id="ARBA00022538"/>
    </source>
</evidence>
<name>A0A830B8U0_9LAMI</name>
<dbReference type="CDD" id="cd00038">
    <property type="entry name" value="CAP_ED"/>
    <property type="match status" value="1"/>
</dbReference>